<keyword evidence="6" id="KW-1185">Reference proteome</keyword>
<evidence type="ECO:0000313" key="5">
    <source>
        <dbReference type="EMBL" id="KIO44909.1"/>
    </source>
</evidence>
<evidence type="ECO:0000256" key="4">
    <source>
        <dbReference type="SAM" id="Phobius"/>
    </source>
</evidence>
<organism evidence="5 6">
    <name type="scientific">Sanguibacteroides justesenii</name>
    <dbReference type="NCBI Taxonomy" id="1547597"/>
    <lineage>
        <taxon>Bacteria</taxon>
        <taxon>Pseudomonadati</taxon>
        <taxon>Bacteroidota</taxon>
        <taxon>Bacteroidia</taxon>
        <taxon>Bacteroidales</taxon>
        <taxon>Porphyromonadaceae</taxon>
        <taxon>Sanguibacteroides</taxon>
    </lineage>
</organism>
<accession>A0A0C3RH22</accession>
<keyword evidence="4" id="KW-0812">Transmembrane</keyword>
<dbReference type="Proteomes" id="UP000031980">
    <property type="component" value="Unassembled WGS sequence"/>
</dbReference>
<dbReference type="Gene3D" id="2.60.40.10">
    <property type="entry name" value="Immunoglobulins"/>
    <property type="match status" value="1"/>
</dbReference>
<comment type="similarity">
    <text evidence="1">Belongs to the peptidase C25 family.</text>
</comment>
<dbReference type="GO" id="GO:0006508">
    <property type="term" value="P:proteolysis"/>
    <property type="evidence" value="ECO:0007669"/>
    <property type="project" value="UniProtKB-KW"/>
</dbReference>
<evidence type="ECO:0000256" key="3">
    <source>
        <dbReference type="ARBA" id="ARBA00022807"/>
    </source>
</evidence>
<dbReference type="SUPFAM" id="SSF49373">
    <property type="entry name" value="Invasin/intimin cell-adhesion fragments"/>
    <property type="match status" value="1"/>
</dbReference>
<comment type="caution">
    <text evidence="5">The sequence shown here is derived from an EMBL/GenBank/DDBJ whole genome shotgun (WGS) entry which is preliminary data.</text>
</comment>
<dbReference type="InterPro" id="IPR013783">
    <property type="entry name" value="Ig-like_fold"/>
</dbReference>
<keyword evidence="2" id="KW-0645">Protease</keyword>
<keyword evidence="4" id="KW-0472">Membrane</keyword>
<keyword evidence="4" id="KW-1133">Transmembrane helix</keyword>
<dbReference type="AlphaFoldDB" id="A0A0C3RH22"/>
<protein>
    <submittedName>
        <fullName evidence="5">Uncharacterized protein</fullName>
    </submittedName>
</protein>
<evidence type="ECO:0000313" key="6">
    <source>
        <dbReference type="Proteomes" id="UP000031980"/>
    </source>
</evidence>
<dbReference type="InterPro" id="IPR008964">
    <property type="entry name" value="Invasin/intimin_cell_adhesion"/>
</dbReference>
<dbReference type="EMBL" id="JPIU01000038">
    <property type="protein sequence ID" value="KIO44909.1"/>
    <property type="molecule type" value="Genomic_DNA"/>
</dbReference>
<gene>
    <name evidence="5" type="ORF">BA92_07775</name>
</gene>
<name>A0A0C3RH22_9PORP</name>
<evidence type="ECO:0000256" key="1">
    <source>
        <dbReference type="ARBA" id="ARBA00006067"/>
    </source>
</evidence>
<sequence length="192" mass="22222">MLYLLKFVNVDFIKNIFKLLKETITNLYTMKKIFIFKLLIMFMAVCFCSNTWAEEKRSIKFTVKDGKGYALANVKTEASSNDSTNCKIENPIGFTDQNGQREIRVTLSSPGTFSITVQFSYTDITKTETVKITVTQKENKWDIKIEPGENITVNMPIPHNFTSFFDSEDFTSIFNRQFVIKEEHEQHKPIPS</sequence>
<feature type="transmembrane region" description="Helical" evidence="4">
    <location>
        <begin position="33"/>
        <end position="53"/>
    </location>
</feature>
<evidence type="ECO:0000256" key="2">
    <source>
        <dbReference type="ARBA" id="ARBA00022670"/>
    </source>
</evidence>
<proteinExistence type="inferred from homology"/>
<reference evidence="5 6" key="1">
    <citation type="submission" date="2014-07" db="EMBL/GenBank/DDBJ databases">
        <title>Porphyromonadaceae bacterium OUH 308042 = ATCC BAA-2681 = DSM 28342 draft genome.</title>
        <authorList>
            <person name="Sydenham T.V."/>
            <person name="Hasman H."/>
            <person name="Justensen U.S."/>
        </authorList>
    </citation>
    <scope>NUCLEOTIDE SEQUENCE [LARGE SCALE GENOMIC DNA]</scope>
    <source>
        <strain evidence="5 6">OUH 308042</strain>
    </source>
</reference>
<keyword evidence="3" id="KW-0378">Hydrolase</keyword>
<keyword evidence="3" id="KW-0788">Thiol protease</keyword>
<dbReference type="GO" id="GO:0008234">
    <property type="term" value="F:cysteine-type peptidase activity"/>
    <property type="evidence" value="ECO:0007669"/>
    <property type="project" value="UniProtKB-KW"/>
</dbReference>